<dbReference type="Pfam" id="PF03485">
    <property type="entry name" value="Arg_tRNA_synt_N"/>
    <property type="match status" value="1"/>
</dbReference>
<dbReference type="Gene3D" id="3.30.1360.70">
    <property type="entry name" value="Arginyl tRNA synthetase N-terminal domain"/>
    <property type="match status" value="1"/>
</dbReference>
<dbReference type="HAMAP" id="MF_00123">
    <property type="entry name" value="Arg_tRNA_synth"/>
    <property type="match status" value="1"/>
</dbReference>
<dbReference type="InterPro" id="IPR035684">
    <property type="entry name" value="ArgRS_core"/>
</dbReference>
<dbReference type="InterPro" id="IPR008909">
    <property type="entry name" value="DALR_anticod-bd"/>
</dbReference>
<dbReference type="CDD" id="cd00671">
    <property type="entry name" value="ArgRS_core"/>
    <property type="match status" value="1"/>
</dbReference>
<feature type="domain" description="Arginyl tRNA synthetase N-terminal" evidence="14">
    <location>
        <begin position="5"/>
        <end position="88"/>
    </location>
</feature>
<dbReference type="EMBL" id="DYZA01000067">
    <property type="protein sequence ID" value="HJD96711.1"/>
    <property type="molecule type" value="Genomic_DNA"/>
</dbReference>
<protein>
    <recommendedName>
        <fullName evidence="11">Arginine--tRNA ligase</fullName>
        <ecNumber evidence="11">6.1.1.19</ecNumber>
    </recommendedName>
    <alternativeName>
        <fullName evidence="11">Arginyl-tRNA synthetase</fullName>
        <shortName evidence="11">ArgRS</shortName>
    </alternativeName>
</protein>
<evidence type="ECO:0000313" key="16">
    <source>
        <dbReference type="Proteomes" id="UP000698963"/>
    </source>
</evidence>
<dbReference type="SUPFAM" id="SSF52374">
    <property type="entry name" value="Nucleotidylyl transferase"/>
    <property type="match status" value="1"/>
</dbReference>
<dbReference type="InterPro" id="IPR036695">
    <property type="entry name" value="Arg-tRNA-synth_N_sf"/>
</dbReference>
<evidence type="ECO:0000259" key="13">
    <source>
        <dbReference type="SMART" id="SM00836"/>
    </source>
</evidence>
<organism evidence="15 16">
    <name type="scientific">Mailhella massiliensis</name>
    <dbReference type="NCBI Taxonomy" id="1903261"/>
    <lineage>
        <taxon>Bacteria</taxon>
        <taxon>Pseudomonadati</taxon>
        <taxon>Thermodesulfobacteriota</taxon>
        <taxon>Desulfovibrionia</taxon>
        <taxon>Desulfovibrionales</taxon>
        <taxon>Desulfovibrionaceae</taxon>
        <taxon>Mailhella</taxon>
    </lineage>
</organism>
<keyword evidence="7 11" id="KW-0067">ATP-binding</keyword>
<keyword evidence="5 11" id="KW-0436">Ligase</keyword>
<dbReference type="EC" id="6.1.1.19" evidence="11"/>
<dbReference type="Gene3D" id="3.40.50.620">
    <property type="entry name" value="HUPs"/>
    <property type="match status" value="1"/>
</dbReference>
<evidence type="ECO:0000259" key="14">
    <source>
        <dbReference type="SMART" id="SM01016"/>
    </source>
</evidence>
<dbReference type="RefSeq" id="WP_304121217.1">
    <property type="nucleotide sequence ID" value="NZ_DYZA01000067.1"/>
</dbReference>
<dbReference type="SMART" id="SM01016">
    <property type="entry name" value="Arg_tRNA_synt_N"/>
    <property type="match status" value="1"/>
</dbReference>
<evidence type="ECO:0000256" key="12">
    <source>
        <dbReference type="RuleBase" id="RU363038"/>
    </source>
</evidence>
<evidence type="ECO:0000256" key="5">
    <source>
        <dbReference type="ARBA" id="ARBA00022598"/>
    </source>
</evidence>
<dbReference type="Pfam" id="PF05746">
    <property type="entry name" value="DALR_1"/>
    <property type="match status" value="1"/>
</dbReference>
<keyword evidence="9 11" id="KW-0030">Aminoacyl-tRNA synthetase</keyword>
<comment type="catalytic activity">
    <reaction evidence="10 11">
        <text>tRNA(Arg) + L-arginine + ATP = L-arginyl-tRNA(Arg) + AMP + diphosphate</text>
        <dbReference type="Rhea" id="RHEA:20301"/>
        <dbReference type="Rhea" id="RHEA-COMP:9658"/>
        <dbReference type="Rhea" id="RHEA-COMP:9673"/>
        <dbReference type="ChEBI" id="CHEBI:30616"/>
        <dbReference type="ChEBI" id="CHEBI:32682"/>
        <dbReference type="ChEBI" id="CHEBI:33019"/>
        <dbReference type="ChEBI" id="CHEBI:78442"/>
        <dbReference type="ChEBI" id="CHEBI:78513"/>
        <dbReference type="ChEBI" id="CHEBI:456215"/>
        <dbReference type="EC" id="6.1.1.19"/>
    </reaction>
</comment>
<dbReference type="Gene3D" id="1.10.730.10">
    <property type="entry name" value="Isoleucyl-tRNA Synthetase, Domain 1"/>
    <property type="match status" value="1"/>
</dbReference>
<comment type="similarity">
    <text evidence="2 11 12">Belongs to the class-I aminoacyl-tRNA synthetase family.</text>
</comment>
<dbReference type="FunFam" id="1.10.730.10:FF:000008">
    <property type="entry name" value="Arginine--tRNA ligase"/>
    <property type="match status" value="1"/>
</dbReference>
<dbReference type="AlphaFoldDB" id="A0A921DR56"/>
<name>A0A921DR56_9BACT</name>
<comment type="subcellular location">
    <subcellularLocation>
        <location evidence="1 11">Cytoplasm</location>
    </subcellularLocation>
</comment>
<evidence type="ECO:0000256" key="1">
    <source>
        <dbReference type="ARBA" id="ARBA00004496"/>
    </source>
</evidence>
<reference evidence="15" key="2">
    <citation type="submission" date="2021-09" db="EMBL/GenBank/DDBJ databases">
        <authorList>
            <person name="Gilroy R."/>
        </authorList>
    </citation>
    <scope>NUCLEOTIDE SEQUENCE</scope>
    <source>
        <strain evidence="15">ChiGjej2B2-19336</strain>
    </source>
</reference>
<reference evidence="15" key="1">
    <citation type="journal article" date="2021" name="PeerJ">
        <title>Extensive microbial diversity within the chicken gut microbiome revealed by metagenomics and culture.</title>
        <authorList>
            <person name="Gilroy R."/>
            <person name="Ravi A."/>
            <person name="Getino M."/>
            <person name="Pursley I."/>
            <person name="Horton D.L."/>
            <person name="Alikhan N.F."/>
            <person name="Baker D."/>
            <person name="Gharbi K."/>
            <person name="Hall N."/>
            <person name="Watson M."/>
            <person name="Adriaenssens E.M."/>
            <person name="Foster-Nyarko E."/>
            <person name="Jarju S."/>
            <person name="Secka A."/>
            <person name="Antonio M."/>
            <person name="Oren A."/>
            <person name="Chaudhuri R.R."/>
            <person name="La Ragione R."/>
            <person name="Hildebrand F."/>
            <person name="Pallen M.J."/>
        </authorList>
    </citation>
    <scope>NUCLEOTIDE SEQUENCE</scope>
    <source>
        <strain evidence="15">ChiGjej2B2-19336</strain>
    </source>
</reference>
<dbReference type="PANTHER" id="PTHR11956">
    <property type="entry name" value="ARGINYL-TRNA SYNTHETASE"/>
    <property type="match status" value="1"/>
</dbReference>
<dbReference type="FunFam" id="3.40.50.620:FF:000062">
    <property type="entry name" value="Arginine--tRNA ligase"/>
    <property type="match status" value="1"/>
</dbReference>
<dbReference type="PRINTS" id="PR01038">
    <property type="entry name" value="TRNASYNTHARG"/>
</dbReference>
<feature type="domain" description="DALR anticodon binding" evidence="13">
    <location>
        <begin position="433"/>
        <end position="555"/>
    </location>
</feature>
<dbReference type="Pfam" id="PF00750">
    <property type="entry name" value="tRNA-synt_1d"/>
    <property type="match status" value="1"/>
</dbReference>
<dbReference type="InterPro" id="IPR009080">
    <property type="entry name" value="tRNAsynth_Ia_anticodon-bd"/>
</dbReference>
<dbReference type="PANTHER" id="PTHR11956:SF5">
    <property type="entry name" value="ARGININE--TRNA LIGASE, CYTOPLASMIC"/>
    <property type="match status" value="1"/>
</dbReference>
<dbReference type="SUPFAM" id="SSF55190">
    <property type="entry name" value="Arginyl-tRNA synthetase (ArgRS), N-terminal 'additional' domain"/>
    <property type="match status" value="1"/>
</dbReference>
<dbReference type="GO" id="GO:0005524">
    <property type="term" value="F:ATP binding"/>
    <property type="evidence" value="ECO:0007669"/>
    <property type="project" value="UniProtKB-UniRule"/>
</dbReference>
<proteinExistence type="inferred from homology"/>
<evidence type="ECO:0000256" key="10">
    <source>
        <dbReference type="ARBA" id="ARBA00049339"/>
    </source>
</evidence>
<dbReference type="InterPro" id="IPR014729">
    <property type="entry name" value="Rossmann-like_a/b/a_fold"/>
</dbReference>
<dbReference type="SUPFAM" id="SSF47323">
    <property type="entry name" value="Anticodon-binding domain of a subclass of class I aminoacyl-tRNA synthetases"/>
    <property type="match status" value="1"/>
</dbReference>
<evidence type="ECO:0000256" key="6">
    <source>
        <dbReference type="ARBA" id="ARBA00022741"/>
    </source>
</evidence>
<keyword evidence="8 11" id="KW-0648">Protein biosynthesis</keyword>
<dbReference type="GO" id="GO:0006420">
    <property type="term" value="P:arginyl-tRNA aminoacylation"/>
    <property type="evidence" value="ECO:0007669"/>
    <property type="project" value="UniProtKB-UniRule"/>
</dbReference>
<comment type="caution">
    <text evidence="15">The sequence shown here is derived from an EMBL/GenBank/DDBJ whole genome shotgun (WGS) entry which is preliminary data.</text>
</comment>
<evidence type="ECO:0000256" key="4">
    <source>
        <dbReference type="ARBA" id="ARBA00022490"/>
    </source>
</evidence>
<evidence type="ECO:0000256" key="2">
    <source>
        <dbReference type="ARBA" id="ARBA00005594"/>
    </source>
</evidence>
<sequence>MRDILLIEKALKDMVAAEGWEWPEKAVLEIPRDEKHGDLATNLAMVLAKQAKAAPRAVAEKLVAGLNRKFPGLITAEIAGPGFINITFAPSFWQGVVCDVEEQGRAFGSSKNGSGRRIVVEYVSANPTGPLHIGHGRGAAVGDSLTRLLRFAGYDVSTEYYINDAGRQMRLLGDSVYLRMRELLNLPVVYPEDPKGWYHGEYIRDIAREMLEKDPELPNRPEAEAKDLCYEYACATILAGIKEDLREFRVEHQVWFSEKSLVDAGKVEEAFEKLRSMGLVYDKDNAVWLATEQFGDDKDRVLRKSDGYLTYFASDIAYHADKFERGFDECIDVWGADHHGYVPRMKAAVTCMQHDPENDFHVVLIQMVNLMRGGEPVAMSTRSGEFVTLREVLDDVGTDAARYMFLSRKSDSPLDFDLDLVKQRNMENPVYYVQYAHARVAALLRRAADRGVEMPERSSLEMLAPLTSADDLSLLREVERFRNVVEDAARARAAHPVSFYLMELAGKLHSYYANNPVLSGDDEAVMKARLALLRAVSVVIANGLDLLGVSAPESM</sequence>
<keyword evidence="4 11" id="KW-0963">Cytoplasm</keyword>
<dbReference type="PROSITE" id="PS00178">
    <property type="entry name" value="AA_TRNA_LIGASE_I"/>
    <property type="match status" value="1"/>
</dbReference>
<dbReference type="SMART" id="SM00836">
    <property type="entry name" value="DALR_1"/>
    <property type="match status" value="1"/>
</dbReference>
<feature type="short sequence motif" description="'HIGH' region" evidence="11">
    <location>
        <begin position="125"/>
        <end position="135"/>
    </location>
</feature>
<evidence type="ECO:0000256" key="11">
    <source>
        <dbReference type="HAMAP-Rule" id="MF_00123"/>
    </source>
</evidence>
<keyword evidence="6 11" id="KW-0547">Nucleotide-binding</keyword>
<dbReference type="InterPro" id="IPR001412">
    <property type="entry name" value="aa-tRNA-synth_I_CS"/>
</dbReference>
<evidence type="ECO:0000256" key="3">
    <source>
        <dbReference type="ARBA" id="ARBA00011245"/>
    </source>
</evidence>
<comment type="subunit">
    <text evidence="3 11">Monomer.</text>
</comment>
<dbReference type="InterPro" id="IPR005148">
    <property type="entry name" value="Arg-tRNA-synth_N"/>
</dbReference>
<dbReference type="Proteomes" id="UP000698963">
    <property type="component" value="Unassembled WGS sequence"/>
</dbReference>
<evidence type="ECO:0000256" key="9">
    <source>
        <dbReference type="ARBA" id="ARBA00023146"/>
    </source>
</evidence>
<gene>
    <name evidence="11 15" type="primary">argS</name>
    <name evidence="15" type="ORF">K8W16_03580</name>
</gene>
<evidence type="ECO:0000256" key="8">
    <source>
        <dbReference type="ARBA" id="ARBA00022917"/>
    </source>
</evidence>
<dbReference type="InterPro" id="IPR001278">
    <property type="entry name" value="Arg-tRNA-ligase"/>
</dbReference>
<accession>A0A921DR56</accession>
<evidence type="ECO:0000256" key="7">
    <source>
        <dbReference type="ARBA" id="ARBA00022840"/>
    </source>
</evidence>
<dbReference type="GO" id="GO:0004814">
    <property type="term" value="F:arginine-tRNA ligase activity"/>
    <property type="evidence" value="ECO:0007669"/>
    <property type="project" value="UniProtKB-UniRule"/>
</dbReference>
<dbReference type="GO" id="GO:0005737">
    <property type="term" value="C:cytoplasm"/>
    <property type="evidence" value="ECO:0007669"/>
    <property type="project" value="UniProtKB-SubCell"/>
</dbReference>
<dbReference type="NCBIfam" id="TIGR00456">
    <property type="entry name" value="argS"/>
    <property type="match status" value="1"/>
</dbReference>
<evidence type="ECO:0000313" key="15">
    <source>
        <dbReference type="EMBL" id="HJD96711.1"/>
    </source>
</evidence>